<reference evidence="3 4" key="1">
    <citation type="submission" date="2020-11" db="EMBL/GenBank/DDBJ databases">
        <title>Actinomyces sp. ZJ750.</title>
        <authorList>
            <person name="Zhou J."/>
        </authorList>
    </citation>
    <scope>NUCLEOTIDE SEQUENCE [LARGE SCALE GENOMIC DNA]</scope>
    <source>
        <strain evidence="3 4">ZJ750</strain>
    </source>
</reference>
<gene>
    <name evidence="3" type="ORF">ID810_05870</name>
</gene>
<feature type="signal peptide" evidence="2">
    <location>
        <begin position="1"/>
        <end position="19"/>
    </location>
</feature>
<dbReference type="SMART" id="SM01323">
    <property type="entry name" value="YajC"/>
    <property type="match status" value="1"/>
</dbReference>
<sequence>MLWMILAMLLAFLAMSHFAGKQQKKLQAQQQARTDEALAEPGTWVRTRAGFYGRVVEVDGEVVTLATPLGDESLWAKSAIVGAEEPPFASVQDDEDVTGTEIPADQDPAVVEETSGPDETTGRA</sequence>
<dbReference type="AlphaFoldDB" id="A0A7T0PWH1"/>
<protein>
    <submittedName>
        <fullName evidence="3">Preprotein translocase subunit YajC</fullName>
    </submittedName>
</protein>
<feature type="region of interest" description="Disordered" evidence="1">
    <location>
        <begin position="85"/>
        <end position="124"/>
    </location>
</feature>
<dbReference type="RefSeq" id="WP_166855040.1">
    <property type="nucleotide sequence ID" value="NZ_CP063989.1"/>
</dbReference>
<dbReference type="Pfam" id="PF02699">
    <property type="entry name" value="YajC"/>
    <property type="match status" value="1"/>
</dbReference>
<accession>A0A7T0PWH1</accession>
<dbReference type="KEGG" id="arep:ID810_05870"/>
<dbReference type="Proteomes" id="UP000594637">
    <property type="component" value="Chromosome"/>
</dbReference>
<keyword evidence="2" id="KW-0732">Signal</keyword>
<name>A0A7T0PWH1_9ACTO</name>
<feature type="chain" id="PRO_5039479483" evidence="2">
    <location>
        <begin position="20"/>
        <end position="124"/>
    </location>
</feature>
<dbReference type="InterPro" id="IPR003849">
    <property type="entry name" value="Preprotein_translocase_YajC"/>
</dbReference>
<organism evidence="3 4">
    <name type="scientific">Actinomyces respiraculi</name>
    <dbReference type="NCBI Taxonomy" id="2744574"/>
    <lineage>
        <taxon>Bacteria</taxon>
        <taxon>Bacillati</taxon>
        <taxon>Actinomycetota</taxon>
        <taxon>Actinomycetes</taxon>
        <taxon>Actinomycetales</taxon>
        <taxon>Actinomycetaceae</taxon>
        <taxon>Actinomyces</taxon>
    </lineage>
</organism>
<proteinExistence type="predicted"/>
<evidence type="ECO:0000313" key="4">
    <source>
        <dbReference type="Proteomes" id="UP000594637"/>
    </source>
</evidence>
<keyword evidence="4" id="KW-1185">Reference proteome</keyword>
<dbReference type="EMBL" id="CP063989">
    <property type="protein sequence ID" value="QPL06411.1"/>
    <property type="molecule type" value="Genomic_DNA"/>
</dbReference>
<evidence type="ECO:0000256" key="2">
    <source>
        <dbReference type="SAM" id="SignalP"/>
    </source>
</evidence>
<evidence type="ECO:0000256" key="1">
    <source>
        <dbReference type="SAM" id="MobiDB-lite"/>
    </source>
</evidence>
<evidence type="ECO:0000313" key="3">
    <source>
        <dbReference type="EMBL" id="QPL06411.1"/>
    </source>
</evidence>